<dbReference type="Pfam" id="PF01344">
    <property type="entry name" value="Kelch_1"/>
    <property type="match status" value="1"/>
</dbReference>
<reference evidence="1 2" key="1">
    <citation type="submission" date="2016-11" db="EMBL/GenBank/DDBJ databases">
        <title>The macronuclear genome of Stentor coeruleus: a giant cell with tiny introns.</title>
        <authorList>
            <person name="Slabodnick M."/>
            <person name="Ruby J.G."/>
            <person name="Reiff S.B."/>
            <person name="Swart E.C."/>
            <person name="Gosai S."/>
            <person name="Prabakaran S."/>
            <person name="Witkowska E."/>
            <person name="Larue G.E."/>
            <person name="Fisher S."/>
            <person name="Freeman R.M."/>
            <person name="Gunawardena J."/>
            <person name="Chu W."/>
            <person name="Stover N.A."/>
            <person name="Gregory B.D."/>
            <person name="Nowacki M."/>
            <person name="Derisi J."/>
            <person name="Roy S.W."/>
            <person name="Marshall W.F."/>
            <person name="Sood P."/>
        </authorList>
    </citation>
    <scope>NUCLEOTIDE SEQUENCE [LARGE SCALE GENOMIC DNA]</scope>
    <source>
        <strain evidence="1">WM001</strain>
    </source>
</reference>
<dbReference type="InterPro" id="IPR015915">
    <property type="entry name" value="Kelch-typ_b-propeller"/>
</dbReference>
<sequence length="496" mass="57569">MEQNTGIKLFIDHDANYSSICSNFSDYSIVNQPSRMCSEVETKIFNIIEYLKVLEKNLLDKTAYLVARIEKDFSNMRKYIVNQRLQFEIFITQSTNIKLPEEEKSKILLIDISYPKNILNSASKFCKKIDKWYSFNIFKYPSKPSPQIPVPKQDFFTPNPVESKRLISTQNILTPNPVDDKRTIPEGKKLTTEQYNKEINYERTFVPQIEVRRSLAKDNLITITPTPTSNDDKVNQEVIITAHSNQLEIQIFNINSKSLVTKRPVVEHKIPYWPVIEQIEPSKYFFYGGVIDRRCVASCFIVSLGEDIIFTKKRDYIARSYASAAKYQDCIYVFGGSNIYLGDDNGSIRDCSKYDYVANTWSTIASLDRPTYKNSSSCIFNHIFIVGNDYQYCLKYNPIKNTYLPAFSTGEGDMMLIADKWFLKRGSPDLLEITENDTKTHKLKSFWDKSKHGNLEIQTNTFKKGNIIYLVEHVIDRVPRIFRLDIKEKAFNCIKN</sequence>
<comment type="caution">
    <text evidence="1">The sequence shown here is derived from an EMBL/GenBank/DDBJ whole genome shotgun (WGS) entry which is preliminary data.</text>
</comment>
<protein>
    <recommendedName>
        <fullName evidence="3">Kelch motif family protein</fullName>
    </recommendedName>
</protein>
<keyword evidence="2" id="KW-1185">Reference proteome</keyword>
<name>A0A1R2D4N4_9CILI</name>
<gene>
    <name evidence="1" type="ORF">SteCoe_171</name>
</gene>
<evidence type="ECO:0000313" key="2">
    <source>
        <dbReference type="Proteomes" id="UP000187209"/>
    </source>
</evidence>
<dbReference type="Gene3D" id="2.120.10.80">
    <property type="entry name" value="Kelch-type beta propeller"/>
    <property type="match status" value="1"/>
</dbReference>
<dbReference type="InterPro" id="IPR006652">
    <property type="entry name" value="Kelch_1"/>
</dbReference>
<evidence type="ECO:0008006" key="3">
    <source>
        <dbReference type="Google" id="ProtNLM"/>
    </source>
</evidence>
<dbReference type="AlphaFoldDB" id="A0A1R2D4N4"/>
<evidence type="ECO:0000313" key="1">
    <source>
        <dbReference type="EMBL" id="OMJ96213.1"/>
    </source>
</evidence>
<dbReference type="Proteomes" id="UP000187209">
    <property type="component" value="Unassembled WGS sequence"/>
</dbReference>
<accession>A0A1R2D4N4</accession>
<dbReference type="SUPFAM" id="SSF117281">
    <property type="entry name" value="Kelch motif"/>
    <property type="match status" value="1"/>
</dbReference>
<dbReference type="EMBL" id="MPUH01000002">
    <property type="protein sequence ID" value="OMJ96213.1"/>
    <property type="molecule type" value="Genomic_DNA"/>
</dbReference>
<proteinExistence type="predicted"/>
<organism evidence="1 2">
    <name type="scientific">Stentor coeruleus</name>
    <dbReference type="NCBI Taxonomy" id="5963"/>
    <lineage>
        <taxon>Eukaryota</taxon>
        <taxon>Sar</taxon>
        <taxon>Alveolata</taxon>
        <taxon>Ciliophora</taxon>
        <taxon>Postciliodesmatophora</taxon>
        <taxon>Heterotrichea</taxon>
        <taxon>Heterotrichida</taxon>
        <taxon>Stentoridae</taxon>
        <taxon>Stentor</taxon>
    </lineage>
</organism>